<dbReference type="Pfam" id="PF04967">
    <property type="entry name" value="HTH_10"/>
    <property type="match status" value="1"/>
</dbReference>
<organism evidence="5 6">
    <name type="scientific">Halocalculus aciditolerans</name>
    <dbReference type="NCBI Taxonomy" id="1383812"/>
    <lineage>
        <taxon>Archaea</taxon>
        <taxon>Methanobacteriati</taxon>
        <taxon>Methanobacteriota</taxon>
        <taxon>Stenosarchaea group</taxon>
        <taxon>Halobacteria</taxon>
        <taxon>Halobacteriales</taxon>
        <taxon>Halobacteriaceae</taxon>
        <taxon>Halocalculus</taxon>
    </lineage>
</organism>
<keyword evidence="6" id="KW-1185">Reference proteome</keyword>
<evidence type="ECO:0000259" key="4">
    <source>
        <dbReference type="Pfam" id="PF04967"/>
    </source>
</evidence>
<evidence type="ECO:0000256" key="1">
    <source>
        <dbReference type="ARBA" id="ARBA00023015"/>
    </source>
</evidence>
<evidence type="ECO:0000256" key="2">
    <source>
        <dbReference type="ARBA" id="ARBA00023163"/>
    </source>
</evidence>
<proteinExistence type="predicted"/>
<name>A0A830FCG8_9EURY</name>
<reference evidence="5" key="1">
    <citation type="journal article" date="2014" name="Int. J. Syst. Evol. Microbiol.">
        <title>Complete genome sequence of Corynebacterium casei LMG S-19264T (=DSM 44701T), isolated from a smear-ripened cheese.</title>
        <authorList>
            <consortium name="US DOE Joint Genome Institute (JGI-PGF)"/>
            <person name="Walter F."/>
            <person name="Albersmeier A."/>
            <person name="Kalinowski J."/>
            <person name="Ruckert C."/>
        </authorList>
    </citation>
    <scope>NUCLEOTIDE SEQUENCE</scope>
    <source>
        <strain evidence="5">JCM 19596</strain>
    </source>
</reference>
<sequence length="231" mass="25527">MREVTLRIRHQGQPESEVSRAHPDVTLRSVSSLTGSAAERKRIVELTGPAGEVAAFLDEFGNAEPVLDVEPFSPLTNDRVFAGVTIDFYRWDSIAQRLTDLGVHYRMGTTIKDGWEHWTLYLDDDDSLSDIVGSIEDAGNTAELLRDVSLEEVEGREHLALSRMLDDLTDRQREVLSVAIDLGYYEPGADVAVKDIGDAVGIAPTTAWEHLVRAEGKVMDEVGEHITSHGM</sequence>
<gene>
    <name evidence="5" type="ORF">GCM10009039_19240</name>
</gene>
<evidence type="ECO:0000313" key="6">
    <source>
        <dbReference type="Proteomes" id="UP000607197"/>
    </source>
</evidence>
<keyword evidence="1" id="KW-0805">Transcription regulation</keyword>
<feature type="domain" description="HTH bat-type" evidence="4">
    <location>
        <begin position="168"/>
        <end position="220"/>
    </location>
</feature>
<comment type="caution">
    <text evidence="5">The sequence shown here is derived from an EMBL/GenBank/DDBJ whole genome shotgun (WGS) entry which is preliminary data.</text>
</comment>
<dbReference type="OrthoDB" id="194393at2157"/>
<reference evidence="5" key="2">
    <citation type="submission" date="2020-09" db="EMBL/GenBank/DDBJ databases">
        <authorList>
            <person name="Sun Q."/>
            <person name="Ohkuma M."/>
        </authorList>
    </citation>
    <scope>NUCLEOTIDE SEQUENCE</scope>
    <source>
        <strain evidence="5">JCM 19596</strain>
    </source>
</reference>
<dbReference type="AlphaFoldDB" id="A0A830FCG8"/>
<dbReference type="PANTHER" id="PTHR34236">
    <property type="entry name" value="DIMETHYL SULFOXIDE REDUCTASE TRANSCRIPTIONAL ACTIVATOR"/>
    <property type="match status" value="1"/>
</dbReference>
<evidence type="ECO:0000256" key="3">
    <source>
        <dbReference type="SAM" id="MobiDB-lite"/>
    </source>
</evidence>
<accession>A0A830FCG8</accession>
<dbReference type="Proteomes" id="UP000607197">
    <property type="component" value="Unassembled WGS sequence"/>
</dbReference>
<protein>
    <submittedName>
        <fullName evidence="5">Helix-turn-helix domain-containing protein</fullName>
    </submittedName>
</protein>
<dbReference type="PANTHER" id="PTHR34236:SF1">
    <property type="entry name" value="DIMETHYL SULFOXIDE REDUCTASE TRANSCRIPTIONAL ACTIVATOR"/>
    <property type="match status" value="1"/>
</dbReference>
<keyword evidence="2" id="KW-0804">Transcription</keyword>
<dbReference type="EMBL" id="BMPG01000002">
    <property type="protein sequence ID" value="GGL61220.1"/>
    <property type="molecule type" value="Genomic_DNA"/>
</dbReference>
<dbReference type="InterPro" id="IPR007050">
    <property type="entry name" value="HTH_bacterioopsin"/>
</dbReference>
<feature type="region of interest" description="Disordered" evidence="3">
    <location>
        <begin position="1"/>
        <end position="21"/>
    </location>
</feature>
<evidence type="ECO:0000313" key="5">
    <source>
        <dbReference type="EMBL" id="GGL61220.1"/>
    </source>
</evidence>
<dbReference type="RefSeq" id="WP_188978343.1">
    <property type="nucleotide sequence ID" value="NZ_BMPG01000002.1"/>
</dbReference>